<gene>
    <name evidence="2" type="ORF">VTL71DRAFT_8507</name>
</gene>
<evidence type="ECO:0000313" key="3">
    <source>
        <dbReference type="Proteomes" id="UP001595075"/>
    </source>
</evidence>
<accession>A0ABR4CY15</accession>
<feature type="compositionally biased region" description="Low complexity" evidence="1">
    <location>
        <begin position="55"/>
        <end position="76"/>
    </location>
</feature>
<evidence type="ECO:0000313" key="2">
    <source>
        <dbReference type="EMBL" id="KAL2074728.1"/>
    </source>
</evidence>
<feature type="compositionally biased region" description="Low complexity" evidence="1">
    <location>
        <begin position="34"/>
        <end position="47"/>
    </location>
</feature>
<protein>
    <submittedName>
        <fullName evidence="2">Uncharacterized protein</fullName>
    </submittedName>
</protein>
<organism evidence="2 3">
    <name type="scientific">Oculimacula yallundae</name>
    <dbReference type="NCBI Taxonomy" id="86028"/>
    <lineage>
        <taxon>Eukaryota</taxon>
        <taxon>Fungi</taxon>
        <taxon>Dikarya</taxon>
        <taxon>Ascomycota</taxon>
        <taxon>Pezizomycotina</taxon>
        <taxon>Leotiomycetes</taxon>
        <taxon>Helotiales</taxon>
        <taxon>Ploettnerulaceae</taxon>
        <taxon>Oculimacula</taxon>
    </lineage>
</organism>
<dbReference type="EMBL" id="JAZHXI010000002">
    <property type="protein sequence ID" value="KAL2074728.1"/>
    <property type="molecule type" value="Genomic_DNA"/>
</dbReference>
<dbReference type="Proteomes" id="UP001595075">
    <property type="component" value="Unassembled WGS sequence"/>
</dbReference>
<evidence type="ECO:0000256" key="1">
    <source>
        <dbReference type="SAM" id="MobiDB-lite"/>
    </source>
</evidence>
<sequence>MAQTRAMTAAGRATVPAKMSKPVGITKKKKVSAAKKPAPIRTTTTATTKRKAAAARKQAPARTSTATTTRKPAAAAVRKGSKRRAAENDDGEAPAPAAKRAKANRAERFASKPTTHRYGTRSNLSAAAPSPAPPAAAPVLPAVSAAVALPPAPLSPSPEREPGQVLPLPLPLPVDFVPSALTPTDPVSTTLFSGARLSPLVVERGGPLSPPELSDDQKARTLGGHRFLAKLKLAKDGKPVLKQHIEAGYQPAKYHAILFPTEPRLIDAGLGQKEEEAYWDKDKKETQARARRVMEREAEYAPHTNFAKRSNAGYRMQVRTLRKKWSTLWKRYLWQSRQLELTERSWRGKKWEYAQVHEPSPLGEDCSAALEEEQRLMDVHAERVAARERFQAAFAAGEIEDADEYGDDYDPFEEDY</sequence>
<feature type="region of interest" description="Disordered" evidence="1">
    <location>
        <begin position="1"/>
        <end position="136"/>
    </location>
</feature>
<keyword evidence="3" id="KW-1185">Reference proteome</keyword>
<name>A0ABR4CY15_9HELO</name>
<comment type="caution">
    <text evidence="2">The sequence shown here is derived from an EMBL/GenBank/DDBJ whole genome shotgun (WGS) entry which is preliminary data.</text>
</comment>
<reference evidence="2 3" key="1">
    <citation type="journal article" date="2024" name="Commun. Biol.">
        <title>Comparative genomic analysis of thermophilic fungi reveals convergent evolutionary adaptations and gene losses.</title>
        <authorList>
            <person name="Steindorff A.S."/>
            <person name="Aguilar-Pontes M.V."/>
            <person name="Robinson A.J."/>
            <person name="Andreopoulos B."/>
            <person name="LaButti K."/>
            <person name="Kuo A."/>
            <person name="Mondo S."/>
            <person name="Riley R."/>
            <person name="Otillar R."/>
            <person name="Haridas S."/>
            <person name="Lipzen A."/>
            <person name="Grimwood J."/>
            <person name="Schmutz J."/>
            <person name="Clum A."/>
            <person name="Reid I.D."/>
            <person name="Moisan M.C."/>
            <person name="Butler G."/>
            <person name="Nguyen T.T.M."/>
            <person name="Dewar K."/>
            <person name="Conant G."/>
            <person name="Drula E."/>
            <person name="Henrissat B."/>
            <person name="Hansel C."/>
            <person name="Singer S."/>
            <person name="Hutchinson M.I."/>
            <person name="de Vries R.P."/>
            <person name="Natvig D.O."/>
            <person name="Powell A.J."/>
            <person name="Tsang A."/>
            <person name="Grigoriev I.V."/>
        </authorList>
    </citation>
    <scope>NUCLEOTIDE SEQUENCE [LARGE SCALE GENOMIC DNA]</scope>
    <source>
        <strain evidence="2 3">CBS 494.80</strain>
    </source>
</reference>
<proteinExistence type="predicted"/>